<reference evidence="4" key="3">
    <citation type="submission" date="2025-09" db="UniProtKB">
        <authorList>
            <consortium name="Ensembl"/>
        </authorList>
    </citation>
    <scope>IDENTIFICATION</scope>
</reference>
<dbReference type="PANTHER" id="PTHR19919">
    <property type="entry name" value="WD REPEAT CONTAINING PROTEIN"/>
    <property type="match status" value="1"/>
</dbReference>
<dbReference type="InterPro" id="IPR045159">
    <property type="entry name" value="DCAF7-like"/>
</dbReference>
<feature type="region of interest" description="Disordered" evidence="3">
    <location>
        <begin position="325"/>
        <end position="361"/>
    </location>
</feature>
<protein>
    <recommendedName>
        <fullName evidence="6">DDB1 and CUL4 associated factor 7</fullName>
    </recommendedName>
</protein>
<dbReference type="FunFam" id="2.130.10.10:FF:002907">
    <property type="entry name" value="Uncharacterized protein"/>
    <property type="match status" value="1"/>
</dbReference>
<dbReference type="GeneTree" id="ENSGT00390000006939"/>
<dbReference type="InterPro" id="IPR001680">
    <property type="entry name" value="WD40_rpt"/>
</dbReference>
<gene>
    <name evidence="4" type="primary">DCAF7</name>
</gene>
<name>A0AAZ3PBZ2_ONCTS</name>
<reference evidence="5" key="1">
    <citation type="journal article" date="2018" name="PLoS ONE">
        <title>Chinook salmon (Oncorhynchus tshawytscha) genome and transcriptome.</title>
        <authorList>
            <person name="Christensen K.A."/>
            <person name="Leong J.S."/>
            <person name="Sakhrani D."/>
            <person name="Biagi C.A."/>
            <person name="Minkley D.R."/>
            <person name="Withler R.E."/>
            <person name="Rondeau E.B."/>
            <person name="Koop B.F."/>
            <person name="Devlin R.H."/>
        </authorList>
    </citation>
    <scope>NUCLEOTIDE SEQUENCE [LARGE SCALE GENOMIC DNA]</scope>
</reference>
<keyword evidence="1" id="KW-0853">WD repeat</keyword>
<proteinExistence type="predicted"/>
<sequence length="361" mass="40318">MSLHGKRKEIYKYEAPWTVYAMNWSVRPDKRFRLALGSFVEEYNNKVQIVGLEEESSEFICRNTFDHPYPTTKIMWIPDSKGVYPDLLATSGDYLRIWRVSETETRLECLLNNNKNSDFCAPLTSFDWNEVDPNLLGTSSIDTTCTIWGLETGQVLGRVNLVSGHVKTQLIAHDKEVYDIAFSRAGGGRDMFASVGADGSVRMFDLRHLEHSTIIYEDPQHHPLLRLCWNKQDPNYLATMAMDGMEVSLFYSLIGIVHSLFVPPSPFPYLMCYLSPVLCVSGCDSGCACSLHASGPPQQPPGLCQRHRLGSPLLLSHLHCSRRPPGADMGHPADAQGHRGPYSGLHSRGGDQQRPVGLHAA</sequence>
<dbReference type="Gene3D" id="2.130.10.10">
    <property type="entry name" value="YVTN repeat-like/Quinoprotein amine dehydrogenase"/>
    <property type="match status" value="1"/>
</dbReference>
<evidence type="ECO:0000313" key="5">
    <source>
        <dbReference type="Proteomes" id="UP000694402"/>
    </source>
</evidence>
<dbReference type="SMART" id="SM00320">
    <property type="entry name" value="WD40"/>
    <property type="match status" value="4"/>
</dbReference>
<evidence type="ECO:0000256" key="2">
    <source>
        <dbReference type="ARBA" id="ARBA00022737"/>
    </source>
</evidence>
<dbReference type="InterPro" id="IPR036322">
    <property type="entry name" value="WD40_repeat_dom_sf"/>
</dbReference>
<dbReference type="InterPro" id="IPR015943">
    <property type="entry name" value="WD40/YVTN_repeat-like_dom_sf"/>
</dbReference>
<dbReference type="Ensembl" id="ENSOTST00005153136.1">
    <property type="protein sequence ID" value="ENSOTSP00005114167.1"/>
    <property type="gene ID" value="ENSOTSG00005008485.2"/>
</dbReference>
<evidence type="ECO:0000256" key="3">
    <source>
        <dbReference type="SAM" id="MobiDB-lite"/>
    </source>
</evidence>
<dbReference type="Proteomes" id="UP000694402">
    <property type="component" value="Unassembled WGS sequence"/>
</dbReference>
<dbReference type="SUPFAM" id="SSF50978">
    <property type="entry name" value="WD40 repeat-like"/>
    <property type="match status" value="1"/>
</dbReference>
<accession>A0AAZ3PBZ2</accession>
<organism evidence="4 5">
    <name type="scientific">Oncorhynchus tshawytscha</name>
    <name type="common">Chinook salmon</name>
    <name type="synonym">Salmo tshawytscha</name>
    <dbReference type="NCBI Taxonomy" id="74940"/>
    <lineage>
        <taxon>Eukaryota</taxon>
        <taxon>Metazoa</taxon>
        <taxon>Chordata</taxon>
        <taxon>Craniata</taxon>
        <taxon>Vertebrata</taxon>
        <taxon>Euteleostomi</taxon>
        <taxon>Actinopterygii</taxon>
        <taxon>Neopterygii</taxon>
        <taxon>Teleostei</taxon>
        <taxon>Protacanthopterygii</taxon>
        <taxon>Salmoniformes</taxon>
        <taxon>Salmonidae</taxon>
        <taxon>Salmoninae</taxon>
        <taxon>Oncorhynchus</taxon>
    </lineage>
</organism>
<reference evidence="4" key="2">
    <citation type="submission" date="2025-08" db="UniProtKB">
        <authorList>
            <consortium name="Ensembl"/>
        </authorList>
    </citation>
    <scope>IDENTIFICATION</scope>
</reference>
<evidence type="ECO:0000313" key="4">
    <source>
        <dbReference type="Ensembl" id="ENSOTSP00005114167.1"/>
    </source>
</evidence>
<evidence type="ECO:0000256" key="1">
    <source>
        <dbReference type="ARBA" id="ARBA00022574"/>
    </source>
</evidence>
<dbReference type="AlphaFoldDB" id="A0AAZ3PBZ2"/>
<keyword evidence="5" id="KW-1185">Reference proteome</keyword>
<evidence type="ECO:0008006" key="6">
    <source>
        <dbReference type="Google" id="ProtNLM"/>
    </source>
</evidence>
<keyword evidence="2" id="KW-0677">Repeat</keyword>